<name>M9M223_PAEPP</name>
<dbReference type="AlphaFoldDB" id="M9M223"/>
<proteinExistence type="predicted"/>
<keyword evidence="2" id="KW-1185">Reference proteome</keyword>
<organism evidence="1 2">
    <name type="scientific">Paenibacillus popilliae ATCC 14706</name>
    <dbReference type="NCBI Taxonomy" id="1212764"/>
    <lineage>
        <taxon>Bacteria</taxon>
        <taxon>Bacillati</taxon>
        <taxon>Bacillota</taxon>
        <taxon>Bacilli</taxon>
        <taxon>Bacillales</taxon>
        <taxon>Paenibacillaceae</taxon>
        <taxon>Paenibacillus</taxon>
    </lineage>
</organism>
<accession>M9M223</accession>
<dbReference type="Proteomes" id="UP000029453">
    <property type="component" value="Unassembled WGS sequence"/>
</dbReference>
<gene>
    <name evidence="1" type="ORF">PPOP_0499</name>
</gene>
<evidence type="ECO:0000313" key="1">
    <source>
        <dbReference type="EMBL" id="GAC41158.1"/>
    </source>
</evidence>
<reference evidence="1 2" key="1">
    <citation type="submission" date="2012-10" db="EMBL/GenBank/DDBJ databases">
        <title>Draft Genome Sequence of Paenibacillus popilliae ATCC 14706T.</title>
        <authorList>
            <person name="Iiyama K."/>
            <person name="Mori K."/>
            <person name="Mon H."/>
            <person name="Chieda Y."/>
            <person name="Lee J.M."/>
            <person name="Kusakabe T."/>
            <person name="Tashiro K."/>
            <person name="Asano S."/>
            <person name="Yasunaga-Aoki C."/>
            <person name="Shimizu S."/>
        </authorList>
    </citation>
    <scope>NUCLEOTIDE SEQUENCE [LARGE SCALE GENOMIC DNA]</scope>
    <source>
        <strain evidence="1 2">ATCC 14706</strain>
    </source>
</reference>
<evidence type="ECO:0000313" key="2">
    <source>
        <dbReference type="Proteomes" id="UP000029453"/>
    </source>
</evidence>
<sequence>MQLSLKNLTDAFERFFKKQNDTPRFKSKNNKVQSYTTKHTNENIAIDGNKIKLPKLGLVRFAKSRATGIAWW</sequence>
<comment type="caution">
    <text evidence="1">The sequence shown here is derived from an EMBL/GenBank/DDBJ whole genome shotgun (WGS) entry which is preliminary data.</text>
</comment>
<protein>
    <submittedName>
        <fullName evidence="1">Transposase and inactivated derivative</fullName>
    </submittedName>
</protein>
<dbReference type="EMBL" id="BALG01000023">
    <property type="protein sequence ID" value="GAC41158.1"/>
    <property type="molecule type" value="Genomic_DNA"/>
</dbReference>